<evidence type="ECO:0000256" key="1">
    <source>
        <dbReference type="SAM" id="MobiDB-lite"/>
    </source>
</evidence>
<protein>
    <submittedName>
        <fullName evidence="2">Uncharacterized protein</fullName>
    </submittedName>
</protein>
<dbReference type="EMBL" id="JAGDFM010000481">
    <property type="protein sequence ID" value="KAG7377798.1"/>
    <property type="molecule type" value="Genomic_DNA"/>
</dbReference>
<feature type="compositionally biased region" description="Basic residues" evidence="1">
    <location>
        <begin position="82"/>
        <end position="94"/>
    </location>
</feature>
<gene>
    <name evidence="2" type="ORF">PHYPSEUDO_011015</name>
</gene>
<comment type="caution">
    <text evidence="2">The sequence shown here is derived from an EMBL/GenBank/DDBJ whole genome shotgun (WGS) entry which is preliminary data.</text>
</comment>
<name>A0A8T1VCI4_9STRA</name>
<dbReference type="Proteomes" id="UP000694044">
    <property type="component" value="Unassembled WGS sequence"/>
</dbReference>
<proteinExistence type="predicted"/>
<dbReference type="OrthoDB" id="110850at2759"/>
<organism evidence="2 3">
    <name type="scientific">Phytophthora pseudosyringae</name>
    <dbReference type="NCBI Taxonomy" id="221518"/>
    <lineage>
        <taxon>Eukaryota</taxon>
        <taxon>Sar</taxon>
        <taxon>Stramenopiles</taxon>
        <taxon>Oomycota</taxon>
        <taxon>Peronosporomycetes</taxon>
        <taxon>Peronosporales</taxon>
        <taxon>Peronosporaceae</taxon>
        <taxon>Phytophthora</taxon>
    </lineage>
</organism>
<evidence type="ECO:0000313" key="3">
    <source>
        <dbReference type="Proteomes" id="UP000694044"/>
    </source>
</evidence>
<evidence type="ECO:0000313" key="2">
    <source>
        <dbReference type="EMBL" id="KAG7377798.1"/>
    </source>
</evidence>
<keyword evidence="3" id="KW-1185">Reference proteome</keyword>
<sequence>MEEIVRELPADHYIVHAAQHAVEHCFTLVVQGPSAPVMIYDDFNDSENPPCRLEPLLKLEWLMVVYALYCVAIESGCHKHSHKAKKKPNKKRKIVAISESL</sequence>
<feature type="region of interest" description="Disordered" evidence="1">
    <location>
        <begin position="82"/>
        <end position="101"/>
    </location>
</feature>
<reference evidence="2" key="1">
    <citation type="submission" date="2021-02" db="EMBL/GenBank/DDBJ databases">
        <authorList>
            <person name="Palmer J.M."/>
        </authorList>
    </citation>
    <scope>NUCLEOTIDE SEQUENCE</scope>
    <source>
        <strain evidence="2">SCRP734</strain>
    </source>
</reference>
<dbReference type="AlphaFoldDB" id="A0A8T1VCI4"/>
<accession>A0A8T1VCI4</accession>